<evidence type="ECO:0000256" key="6">
    <source>
        <dbReference type="ARBA" id="ARBA00023136"/>
    </source>
</evidence>
<gene>
    <name evidence="9" type="ORF">FYJ73_04555</name>
</gene>
<keyword evidence="5 8" id="KW-0732">Signal</keyword>
<dbReference type="GO" id="GO:0005576">
    <property type="term" value="C:extracellular region"/>
    <property type="evidence" value="ECO:0007669"/>
    <property type="project" value="UniProtKB-SubCell"/>
</dbReference>
<comment type="subcellular location">
    <subcellularLocation>
        <location evidence="1">Cell envelope</location>
    </subcellularLocation>
    <subcellularLocation>
        <location evidence="2">Cell outer membrane</location>
    </subcellularLocation>
    <subcellularLocation>
        <location evidence="3">Secreted</location>
    </subcellularLocation>
</comment>
<evidence type="ECO:0000256" key="8">
    <source>
        <dbReference type="SAM" id="SignalP"/>
    </source>
</evidence>
<feature type="signal peptide" evidence="8">
    <location>
        <begin position="1"/>
        <end position="20"/>
    </location>
</feature>
<dbReference type="InterPro" id="IPR012334">
    <property type="entry name" value="Pectin_lyas_fold"/>
</dbReference>
<accession>A0A7K0KDE0</accession>
<protein>
    <submittedName>
        <fullName evidence="9">Uncharacterized protein</fullName>
    </submittedName>
</protein>
<evidence type="ECO:0000256" key="5">
    <source>
        <dbReference type="ARBA" id="ARBA00022729"/>
    </source>
</evidence>
<keyword evidence="4" id="KW-0964">Secreted</keyword>
<keyword evidence="6" id="KW-0472">Membrane</keyword>
<comment type="caution">
    <text evidence="9">The sequence shown here is derived from an EMBL/GenBank/DDBJ whole genome shotgun (WGS) entry which is preliminary data.</text>
</comment>
<dbReference type="EMBL" id="VUNG01000007">
    <property type="protein sequence ID" value="MST83946.1"/>
    <property type="molecule type" value="Genomic_DNA"/>
</dbReference>
<dbReference type="NCBIfam" id="TIGR01376">
    <property type="entry name" value="POMP_repeat"/>
    <property type="match status" value="1"/>
</dbReference>
<evidence type="ECO:0000256" key="1">
    <source>
        <dbReference type="ARBA" id="ARBA00004196"/>
    </source>
</evidence>
<dbReference type="InterPro" id="IPR006626">
    <property type="entry name" value="PbH1"/>
</dbReference>
<keyword evidence="10" id="KW-1185">Reference proteome</keyword>
<evidence type="ECO:0000256" key="7">
    <source>
        <dbReference type="ARBA" id="ARBA00023237"/>
    </source>
</evidence>
<evidence type="ECO:0000256" key="3">
    <source>
        <dbReference type="ARBA" id="ARBA00004613"/>
    </source>
</evidence>
<evidence type="ECO:0000256" key="4">
    <source>
        <dbReference type="ARBA" id="ARBA00022525"/>
    </source>
</evidence>
<sequence length="4011" mass="435839">MRNRLLYILILLMSALSASAQRDTIRYVNARTGKYANDGKTWDTAKDNVQDAINDLYNYMQTQNVHSGSVYVAAGTYTPSESTGDGSSVLSTSFKIYDGIHVYGGFNADSPEATPDLRVLSTAPAWRDGHSGLANDKQSTSTADEQTITMGDLVKKEKTAGATIMRYDFKNATIFSGNHNTVMGTFKWNDNKKQYDTRFPGNSYHVVWFATNGYVKDAEGKETLYADSLVYGASLDGCIIQDGNASGRSTADRDLNAFGGGVYMVQHATVRNCVIRRCSASRRGGGVYMDRGGTVKDCNIYQCQTLGIGVIDGYGGGVCMENNGAMRHCNVTNNMARTGGGLMVVYTPEKHPYSTKYTKDDFDPYASVCVFSNNNANTEGAGVVLYRGGVLNHCTIANNECTGTDITIGGVRYGRTGGLFIYGAGSAFNSVVWGNTCAANDNIQYGYYATTDLYANATAQRPRLSYMAFSNFDITDWGNTLRSNVFQISKENFTSGTAGNYPIFTSPSTTAGANGATATPMDWMPNPMSYLQEKGVQVSQLNNFGDIITKSHSAKDFVRNVFNPISALGAFTIMDEQYKVAYLPAVDGKDPNTEIPTLFVDPNRVVKDKDEINNGISWDTPLNNVSEAVKHMEEYIKQYPNTSKTQILVKQGTITTAGSSSYLYDTITGEADLESAALHLLDNMLMYGGYSSSLKSTDVSLRNPKENVTRINGNIVGEYKYNSVHCVIFPNVQNAVLDGFYISYGNAEKPDDPNYDNKDPEGSYSYRQAYGYGAGIFIGARSRSDRKDMTGNVVRNCVISNCWAPMGGAAVFVSGDNYRTDNTSTLQKAELTMENCIIHNNGVRNKPENTVNQWRASAGIIEAVGKATITMNHCTVVNNVGTVFSAMRHNGNVSPTITVTNSAIYSNATDSLTDRTQLKTDGTNLAALYYNGTNGNAPTGSNNQIDLLYNTKGIGDASKDDFKPTFGNDRSNDHTYPRFVNPVRTIFVQRNADDPTLYGGTIDYTPMNMNPMVNAASVTEGEDVTTETDFVLNHRNYGGKPDVGAIENTTQPENGTTYFVRTPDTGGDDDNPDHDGLSWATAFETLSKALTQAKANNVKNIWIAAGTYKESGTVNMVNGVNVYGGFKAYGNPGMREGERDISNLKSEYQTILDGGGNKRVVYGSGITTATMWEGLTIQNGSLTTNGLGGGAYLDGSGIKMKNCLIRKNYVYAMDYDHGGGGLYMKGCIVENSIIRNNMVRCNKKGSGAGIYMTGATLINSLIVENHSDKDHPGTNILGSALYIGTKSDIYDCTIAYNQGYDTDAISPVWDNATRASGNWVPNASRFYNTIFWSNFGYGGTGENYNTICRGWWKSALGVSGYMFNCYHSVPRAYYANEGVQGSGDNKTVSDPTRVYNTNNLTSVDDYTVESINNYYTLCKAQDLFNESQYSGYPDNSATSKLGYIETDNPYSINSGSDLAKYCINMGEDDGTLKTTYGITEDIAGADRIQDCRIDKGAYEYNGASKISPEMGTEKHRVYSKVSDMKGTDTEFQVATFYVSQNGDGVADASSAKNAACNSKLQQVLDAAGRYKYANPTHHVVVKLAQVQDGGYAPSRTTDYNTNVDINPRQFSIQIPHGVEVQGGWNDDFTKRDPLNNKTLLKGTFNYGDGTSTAYHVVTFTDYVFDENGNRISKKKDADGLPIYELLSDKFTTYKATWENTPVNNLFSRSLINGCYIEKGQADGVLPENQRGGAAVVTGFADISNCVIQNNSASGYGGGLYVEPSGIVSGCILQDNKAAYGAGIAIDEPDKVGLATWAILAYNTIVYNNATVNGGGIFFNTNLRSIGNVVWQNISNDQSDIAGVVNVDASQDVWNFPVNYTAVTNVREAGVNNISVNSQSDEGVRWQADSKLKTDTRQYQYYALQKSSVLTRAALPYTTMRNMIRFFPGIDSVDISGVKRMAQTANDAVKSAYDGTALVEKDNVTTDIGARAINYAFKIQAAKVFYRLFVVHPTNVSNSNANALLESKDEIYKQVGSSFANPFQRLGDAFDYIMNVRKRTDIDASKARNHRFEVFVAGGTYYPYTNMYGEQGDVRSNTFNIPEGVTVIGGIDVSDPKHMYCQETSGTKTITAKDVTVTLYGSTTDEIRNSRVRYDINKNSVVEPWEMKSQTILSGLSVGSDLQVKNVYHVINCNADEKSVGQLPEYFSDPNLTTPTTDAKGESLESRLNRTIILDGLTIRDGSAMGYQTTVQNKQWYYRGGGIFIDGTTIADKEVDATSGMETPMRSIPMVVSNTLFQNNSARLGGAIYTNGQLDVVGCAFVQNYSKSPDKTDTEDCANVAWSGGGAIATNDEVTIVNSIFANNEAKKGTGTLTEHTDGSGTKNNDALGYGGVLWAGDNSSIAILNCNSVRNKAHSFPSIYNTMPNSSSNKMHIAVNSIFWGNEVDADGDKRLANFGSDQAEALFFCAYQDGHGQTVKTSTEDLRGTDVAYKNLSNLFSFLGNNNNNVIISDNNEAVDGPNFILPSSKAGVDGYMQSANWLISRVNLLTDAGWGEIDQDEKGNYQTDTNGEYKAHGIYPLLSTYYKNSFKLTLLPLGKDKYMNYADDKNEENTKENMNRISADPLGNTTKDYIDIGVYEYQHSQLTVADGDSIDVMWVSDEERTGAKTADGRSWYTPTSDLQRAIETLLLSRNDKPKVVKIMGGTYSPTYTLDESNNGFQIHTGANDGMVALKKTIKSGYDYQAKSLTIEGGYSKEIVGARDIEQYPTILEMANKSTSTADNMAHLFLISDAEQWETQGNRGSTTGETIDVTDVTQGGITKSSRSTGKVMPITFDGLTFVNNYADAKHTESTGTIGGAAIYYKEQFKTIETGPGNTGTKSTDHLDATDVPKLTIKNCIFQQNGAKGATTVPAVRVEQGGGRTLIYNSVFHSGSGNPLESTDAVSIVNCTFAMNGGHIKLSGAATGTSSLYNSIIWQDDRNNEMKTQYEGFTAYNAATDSVQYNAITGIENVEENDAYRHNVGLDDRNYNAMEGPNFVNGDGKDVSLRDYHINPGVRTLTRANYLLYARKVLGWVPKMTIKGKDGASVTLDEKNILTMLADTAYTKDLANKVRLYDGSMERGAYECSSAMQRVLFVDPVKINTNKTTGLSWENAYGSGSIQRAIDAAAVYTYFNKNATDAKRAKSYVFVKGANNDNATPEAITLRNGVSVYGSIAAGYTEEPEGTKDKETGNVLLNNGARTFENEAIDTYIQKVKASRPGLAAKTTHRTRVASISTMAMKTGYDFGTLVDGVEVRGDNTKTITDPVINIKDDIGNLVLRNMIIDGNTVSENNGTGAPVVNLQYGLLYNALLYGNTVAANQSIVSVGTDATMLNCTVVAEAAGQKTVDNAGAVINGLDYNSADKAADEENKSGSGTYTNCYAVTGNPFAPYLNTGNTYTLPAFLTGHAPYYYQLHENSLAINACTKDFTLPDRFKAYVDLSNDRDLLGNPRTLGGAVDMGCFETWSIADGESRYATADNNHYPHEGSVVYIGKNASLSLGGTEDASQQIFTGENAFMPGYLLLKSGASLYGNGNIIHAAYVAAERSFPKGMQYTLMSLPFPYDYANALTTTTDGNGNISEAKYPISPGKTYDGEKRSAWDYDFHNSDSPCWETMKSTQVNACDGWLLNFGSPLNDAVDIRFTSFGSTDGDYVYSEDGSAKTVTLIQYNKVLNDGSAHFTKLENMGWNLKGMPWLVSGYNTASWAVGKGYDMSAPHMFYTVTADGNNFTTKQSWNDGSTLDFGSAFFTQTAVIGDKNTETVTFALPQLLNKTLSPAAKPFVSLADENGVTDDVVVRTSEDSKALAFNLGSDGVKWQSFNDSVPQVYLLDNSGVALSLAGNAPVGVEMAMGYRAAKDGVLTVSLPDADAFDGQQVWLTDHETGIVTDLTTGSYQFQAAKGYTDNRLTLQIGGVQPDGTKLHGDEADALWTVHVVDGCLQVKGVMAGDLVTVRALSGMSVTRGRAMSDTFVTQPLVQGVYIVTVNNRSKKVAVHTRF</sequence>
<dbReference type="InterPro" id="IPR003368">
    <property type="entry name" value="POMP_repeat"/>
</dbReference>
<evidence type="ECO:0000313" key="9">
    <source>
        <dbReference type="EMBL" id="MST83946.1"/>
    </source>
</evidence>
<dbReference type="Proteomes" id="UP000438914">
    <property type="component" value="Unassembled WGS sequence"/>
</dbReference>
<proteinExistence type="predicted"/>
<feature type="chain" id="PRO_5029441898" evidence="8">
    <location>
        <begin position="21"/>
        <end position="4011"/>
    </location>
</feature>
<dbReference type="RefSeq" id="WP_154533530.1">
    <property type="nucleotide sequence ID" value="NZ_VUNG01000007.1"/>
</dbReference>
<dbReference type="SUPFAM" id="SSF51126">
    <property type="entry name" value="Pectin lyase-like"/>
    <property type="match status" value="7"/>
</dbReference>
<keyword evidence="7" id="KW-0998">Cell outer membrane</keyword>
<name>A0A7K0KDE0_9BACT</name>
<organism evidence="9 10">
    <name type="scientific">Hallella mizrahii</name>
    <dbReference type="NCBI Taxonomy" id="2606637"/>
    <lineage>
        <taxon>Bacteria</taxon>
        <taxon>Pseudomonadati</taxon>
        <taxon>Bacteroidota</taxon>
        <taxon>Bacteroidia</taxon>
        <taxon>Bacteroidales</taxon>
        <taxon>Prevotellaceae</taxon>
        <taxon>Hallella</taxon>
    </lineage>
</organism>
<evidence type="ECO:0000256" key="2">
    <source>
        <dbReference type="ARBA" id="ARBA00004442"/>
    </source>
</evidence>
<dbReference type="InterPro" id="IPR011050">
    <property type="entry name" value="Pectin_lyase_fold/virulence"/>
</dbReference>
<dbReference type="SMART" id="SM00710">
    <property type="entry name" value="PbH1"/>
    <property type="match status" value="24"/>
</dbReference>
<evidence type="ECO:0000313" key="10">
    <source>
        <dbReference type="Proteomes" id="UP000438914"/>
    </source>
</evidence>
<reference evidence="9 10" key="1">
    <citation type="submission" date="2019-08" db="EMBL/GenBank/DDBJ databases">
        <title>In-depth cultivation of the pig gut microbiome towards novel bacterial diversity and tailored functional studies.</title>
        <authorList>
            <person name="Wylensek D."/>
            <person name="Hitch T.C.A."/>
            <person name="Clavel T."/>
        </authorList>
    </citation>
    <scope>NUCLEOTIDE SEQUENCE [LARGE SCALE GENOMIC DNA]</scope>
    <source>
        <strain evidence="9 10">LKV-178-WT-2A</strain>
    </source>
</reference>
<dbReference type="GO" id="GO:0009279">
    <property type="term" value="C:cell outer membrane"/>
    <property type="evidence" value="ECO:0007669"/>
    <property type="project" value="UniProtKB-SubCell"/>
</dbReference>
<dbReference type="Gene3D" id="2.160.20.10">
    <property type="entry name" value="Single-stranded right-handed beta-helix, Pectin lyase-like"/>
    <property type="match status" value="5"/>
</dbReference>